<sequence length="44" mass="4752">MTSKTVQEIQTGCQVPKSLLGNLVRLEGQVCTSLFVCVCECFGT</sequence>
<dbReference type="AlphaFoldDB" id="A0A2P2R027"/>
<organism evidence="1">
    <name type="scientific">Rhizophora mucronata</name>
    <name type="common">Asiatic mangrove</name>
    <dbReference type="NCBI Taxonomy" id="61149"/>
    <lineage>
        <taxon>Eukaryota</taxon>
        <taxon>Viridiplantae</taxon>
        <taxon>Streptophyta</taxon>
        <taxon>Embryophyta</taxon>
        <taxon>Tracheophyta</taxon>
        <taxon>Spermatophyta</taxon>
        <taxon>Magnoliopsida</taxon>
        <taxon>eudicotyledons</taxon>
        <taxon>Gunneridae</taxon>
        <taxon>Pentapetalae</taxon>
        <taxon>rosids</taxon>
        <taxon>fabids</taxon>
        <taxon>Malpighiales</taxon>
        <taxon>Rhizophoraceae</taxon>
        <taxon>Rhizophora</taxon>
    </lineage>
</organism>
<proteinExistence type="predicted"/>
<name>A0A2P2R027_RHIMU</name>
<reference evidence="1" key="1">
    <citation type="submission" date="2018-02" db="EMBL/GenBank/DDBJ databases">
        <title>Rhizophora mucronata_Transcriptome.</title>
        <authorList>
            <person name="Meera S.P."/>
            <person name="Sreeshan A."/>
            <person name="Augustine A."/>
        </authorList>
    </citation>
    <scope>NUCLEOTIDE SEQUENCE</scope>
    <source>
        <tissue evidence="1">Leaf</tissue>
    </source>
</reference>
<protein>
    <submittedName>
        <fullName evidence="1">Uncharacterized protein</fullName>
    </submittedName>
</protein>
<dbReference type="EMBL" id="GGEC01092030">
    <property type="protein sequence ID" value="MBX72514.1"/>
    <property type="molecule type" value="Transcribed_RNA"/>
</dbReference>
<evidence type="ECO:0000313" key="1">
    <source>
        <dbReference type="EMBL" id="MBX72514.1"/>
    </source>
</evidence>
<accession>A0A2P2R027</accession>